<evidence type="ECO:0000256" key="1">
    <source>
        <dbReference type="ARBA" id="ARBA00008061"/>
    </source>
</evidence>
<evidence type="ECO:0000313" key="5">
    <source>
        <dbReference type="EMBL" id="TBT94327.1"/>
    </source>
</evidence>
<dbReference type="InterPro" id="IPR024561">
    <property type="entry name" value="Pullul_strch_C"/>
</dbReference>
<dbReference type="Pfam" id="PF02922">
    <property type="entry name" value="CBM_48"/>
    <property type="match status" value="1"/>
</dbReference>
<dbReference type="Gene3D" id="2.60.40.10">
    <property type="entry name" value="Immunoglobulins"/>
    <property type="match status" value="1"/>
</dbReference>
<dbReference type="CDD" id="cd11341">
    <property type="entry name" value="AmyAc_Pullulanase_LD-like"/>
    <property type="match status" value="1"/>
</dbReference>
<dbReference type="PANTHER" id="PTHR43002">
    <property type="entry name" value="GLYCOGEN DEBRANCHING ENZYME"/>
    <property type="match status" value="1"/>
</dbReference>
<protein>
    <submittedName>
        <fullName evidence="5">Pullulanase-type alpha-1,6-glucosidase</fullName>
    </submittedName>
</protein>
<name>A0A4Q9KIU0_PROTD</name>
<dbReference type="Gene3D" id="2.60.40.1180">
    <property type="entry name" value="Golgi alpha-mannosidase II"/>
    <property type="match status" value="1"/>
</dbReference>
<dbReference type="SUPFAM" id="SSF51445">
    <property type="entry name" value="(Trans)glycosidases"/>
    <property type="match status" value="1"/>
</dbReference>
<evidence type="ECO:0000259" key="2">
    <source>
        <dbReference type="Pfam" id="PF02922"/>
    </source>
</evidence>
<accession>A0A4Q9KIU0</accession>
<sequence length="891" mass="96916">MSSKASPDLSKSQARWLARRTIVWPPCALPDGLRPTDLDWRLHWSPAAGIDPWASEPWPWSSAPLRPAGTPLPRSLAARFPAARDAVVLDVPADLDLDTILRGQVVVVVQQPSGRLINASGVQLAGVLDEVYADAARADLGLTFADGVPTLRVWAPTALDASLLLIGPNDPPDAEPAVLRLTREPDGCWSVTGEPSWTGCRYLYSVTVFDPGLQRVVTTRVTDPYSVALAENSTASVIVDLDDPALAPQPWLDQPQPTLATPVDQVSYELHVRDFSISDASVAPDLRGTYRAFTQDSAGTRHLRRLAEAGLNTVQLMPIFDFTSSEDHRGRQSPLDLSLLGTMAPDSDRQQAYLRENNLHRSFNWGYDPWHSFVPEGSYATPGAVEGGGRIREVREMIGAIHGLGLRVVLDQVFNHTNAAGQSASSVLGRIVPGYYHRLDAVGDVYTSTCCPNVATEHRMAEKLMVDACVLWAKHYKVDGFRFDLMGHHSRANMLKVRAALDALTIERDGVDGRQVTMYGEGWIFGEVADNALFVQASQGQLGGTGVATFSDRMRDAVRGGGPFDADPRLQGFGTGLATAPNASQGNGNRFDQGDRLLHDADLIQLGLAGTLRDYTFTSQRYATPLRGDKVDYNGGPAGYADTPADVVNYVDAHDNETLFDALTLKLPVTTTMADRVRMNTVCLAFPTLGQSAVMWHAGSDFLRSKSLDRNSYDSGDWFNLLDFSLTDNGFGRGLPPASNNVDKWPYLRPLLAMPQLKPAPGDMRAAHAQALDLLRLRSSSRLFRLGDAAAIRAKVTFPVSGTWAQIPGVIVMVLDDTVGRPVDAQFARIAVVFNAATWPVRQVVETLPGAWELHPVQQGGADPIVKTTFYEAGAFRVPGRTVAVFVERRG</sequence>
<feature type="domain" description="Pullulanase N2" evidence="4">
    <location>
        <begin position="11"/>
        <end position="130"/>
    </location>
</feature>
<dbReference type="Gene3D" id="2.60.40.1130">
    <property type="entry name" value="Rab geranylgeranyltransferase alpha-subunit, insert domain"/>
    <property type="match status" value="1"/>
</dbReference>
<dbReference type="Pfam" id="PF11852">
    <property type="entry name" value="Pullul_strch_C"/>
    <property type="match status" value="1"/>
</dbReference>
<dbReference type="Pfam" id="PF17967">
    <property type="entry name" value="Pullulanase_N2"/>
    <property type="match status" value="1"/>
</dbReference>
<dbReference type="Gene3D" id="3.20.20.80">
    <property type="entry name" value="Glycosidases"/>
    <property type="match status" value="1"/>
</dbReference>
<dbReference type="SUPFAM" id="SSF51011">
    <property type="entry name" value="Glycosyl hydrolase domain"/>
    <property type="match status" value="1"/>
</dbReference>
<comment type="similarity">
    <text evidence="1">Belongs to the glycosyl hydrolase 13 family.</text>
</comment>
<dbReference type="RefSeq" id="WP_131172716.1">
    <property type="nucleotide sequence ID" value="NZ_FXTL01000015.1"/>
</dbReference>
<reference evidence="5 6" key="1">
    <citation type="submission" date="2019-01" db="EMBL/GenBank/DDBJ databases">
        <title>Lactibacter flavus gen. nov., sp. nov., a novel bacterium of the family Propionibacteriaceae isolated from raw milk and dairy products.</title>
        <authorList>
            <person name="Huptas C."/>
            <person name="Wenning M."/>
            <person name="Breitenwieser F."/>
            <person name="Doll E."/>
            <person name="Von Neubeck M."/>
            <person name="Busse H.-J."/>
            <person name="Scherer S."/>
        </authorList>
    </citation>
    <scope>NUCLEOTIDE SEQUENCE [LARGE SCALE GENOMIC DNA]</scope>
    <source>
        <strain evidence="5 6">DSM 22130</strain>
    </source>
</reference>
<dbReference type="AlphaFoldDB" id="A0A4Q9KIU0"/>
<comment type="caution">
    <text evidence="5">The sequence shown here is derived from an EMBL/GenBank/DDBJ whole genome shotgun (WGS) entry which is preliminary data.</text>
</comment>
<feature type="domain" description="Alpha-1,6-glucosidases pullulanase-type C-terminal" evidence="3">
    <location>
        <begin position="727"/>
        <end position="888"/>
    </location>
</feature>
<dbReference type="InterPro" id="IPR004193">
    <property type="entry name" value="Glyco_hydro_13_N"/>
</dbReference>
<dbReference type="OrthoDB" id="9805159at2"/>
<dbReference type="InterPro" id="IPR013780">
    <property type="entry name" value="Glyco_hydro_b"/>
</dbReference>
<proteinExistence type="inferred from homology"/>
<dbReference type="GO" id="GO:0051060">
    <property type="term" value="F:pullulanase activity"/>
    <property type="evidence" value="ECO:0007669"/>
    <property type="project" value="InterPro"/>
</dbReference>
<keyword evidence="6" id="KW-1185">Reference proteome</keyword>
<dbReference type="Proteomes" id="UP000291933">
    <property type="component" value="Unassembled WGS sequence"/>
</dbReference>
<evidence type="ECO:0000313" key="6">
    <source>
        <dbReference type="Proteomes" id="UP000291933"/>
    </source>
</evidence>
<organism evidence="5 6">
    <name type="scientific">Propioniciclava tarda</name>
    <dbReference type="NCBI Taxonomy" id="433330"/>
    <lineage>
        <taxon>Bacteria</taxon>
        <taxon>Bacillati</taxon>
        <taxon>Actinomycetota</taxon>
        <taxon>Actinomycetes</taxon>
        <taxon>Propionibacteriales</taxon>
        <taxon>Propionibacteriaceae</taxon>
        <taxon>Propioniciclava</taxon>
    </lineage>
</organism>
<dbReference type="SUPFAM" id="SSF81296">
    <property type="entry name" value="E set domains"/>
    <property type="match status" value="2"/>
</dbReference>
<dbReference type="InterPro" id="IPR017853">
    <property type="entry name" value="GH"/>
</dbReference>
<evidence type="ECO:0000259" key="3">
    <source>
        <dbReference type="Pfam" id="PF11852"/>
    </source>
</evidence>
<dbReference type="NCBIfam" id="TIGR02103">
    <property type="entry name" value="pullul_strch"/>
    <property type="match status" value="1"/>
</dbReference>
<dbReference type="CDD" id="cd02860">
    <property type="entry name" value="E_set_Pullulanase"/>
    <property type="match status" value="1"/>
</dbReference>
<dbReference type="GO" id="GO:0005975">
    <property type="term" value="P:carbohydrate metabolic process"/>
    <property type="evidence" value="ECO:0007669"/>
    <property type="project" value="InterPro"/>
</dbReference>
<feature type="domain" description="Glycoside hydrolase family 13 N-terminal" evidence="2">
    <location>
        <begin position="140"/>
        <end position="226"/>
    </location>
</feature>
<dbReference type="InterPro" id="IPR014756">
    <property type="entry name" value="Ig_E-set"/>
</dbReference>
<dbReference type="InterPro" id="IPR011839">
    <property type="entry name" value="Pullul_strch"/>
</dbReference>
<dbReference type="InterPro" id="IPR040671">
    <property type="entry name" value="Pullulanase_N2"/>
</dbReference>
<dbReference type="InterPro" id="IPR013783">
    <property type="entry name" value="Ig-like_fold"/>
</dbReference>
<evidence type="ECO:0000259" key="4">
    <source>
        <dbReference type="Pfam" id="PF17967"/>
    </source>
</evidence>
<dbReference type="EMBL" id="SDMR01000015">
    <property type="protein sequence ID" value="TBT94327.1"/>
    <property type="molecule type" value="Genomic_DNA"/>
</dbReference>
<gene>
    <name evidence="5" type="primary">pulA</name>
    <name evidence="5" type="ORF">ET996_11565</name>
</gene>